<evidence type="ECO:0000313" key="6">
    <source>
        <dbReference type="EMBL" id="WWO38734.1"/>
    </source>
</evidence>
<dbReference type="PANTHER" id="PTHR30126">
    <property type="entry name" value="HTH-TYPE TRANSCRIPTIONAL REGULATOR"/>
    <property type="match status" value="1"/>
</dbReference>
<dbReference type="Pfam" id="PF00126">
    <property type="entry name" value="HTH_1"/>
    <property type="match status" value="1"/>
</dbReference>
<dbReference type="SUPFAM" id="SSF46785">
    <property type="entry name" value="Winged helix' DNA-binding domain"/>
    <property type="match status" value="1"/>
</dbReference>
<dbReference type="InterPro" id="IPR036388">
    <property type="entry name" value="WH-like_DNA-bd_sf"/>
</dbReference>
<comment type="similarity">
    <text evidence="1">Belongs to the LysR transcriptional regulatory family.</text>
</comment>
<feature type="domain" description="HTH lysR-type" evidence="5">
    <location>
        <begin position="1"/>
        <end position="60"/>
    </location>
</feature>
<accession>A0ABZ2GCM3</accession>
<keyword evidence="2" id="KW-0805">Transcription regulation</keyword>
<organism evidence="6 7">
    <name type="scientific">Pectobacterium cacticida</name>
    <dbReference type="NCBI Taxonomy" id="69221"/>
    <lineage>
        <taxon>Bacteria</taxon>
        <taxon>Pseudomonadati</taxon>
        <taxon>Pseudomonadota</taxon>
        <taxon>Gammaproteobacteria</taxon>
        <taxon>Enterobacterales</taxon>
        <taxon>Pectobacteriaceae</taxon>
        <taxon>Pectobacterium</taxon>
    </lineage>
</organism>
<sequence>MDLLSRFSRYFLTVARTGNLRKASEILCVSTPAIHRQIQLGEQHYGVLLFDRLSSGMRLTTAGELLYTTLQKWEKESLITQEYFDEFRGMKRGHVVIGIIKALSSGLVIDTIQEITKTYPWITFDVQIHDSHIVGEKTAKADLDMGILIDPLESLGLEVTAFTQMPVGFVTHPENPLSTLESISIGQALEYRNIIPASPLIVHDRVMQLYRRHHFKPEVSVQCNDTQMIKSMVKAKYGLSILSKIDVLNELKDGSLCFIPLKDRTIRPLTIGLCVAAKMQLSQAAQLVLKILGEHIENLK</sequence>
<dbReference type="Gene3D" id="3.40.190.290">
    <property type="match status" value="1"/>
</dbReference>
<evidence type="ECO:0000256" key="1">
    <source>
        <dbReference type="ARBA" id="ARBA00009437"/>
    </source>
</evidence>
<dbReference type="RefSeq" id="WP_264497256.1">
    <property type="nucleotide sequence ID" value="NZ_CP109947.1"/>
</dbReference>
<dbReference type="InterPro" id="IPR005119">
    <property type="entry name" value="LysR_subst-bd"/>
</dbReference>
<evidence type="ECO:0000313" key="7">
    <source>
        <dbReference type="Proteomes" id="UP001379444"/>
    </source>
</evidence>
<evidence type="ECO:0000256" key="4">
    <source>
        <dbReference type="ARBA" id="ARBA00023163"/>
    </source>
</evidence>
<dbReference type="PANTHER" id="PTHR30126:SF80">
    <property type="entry name" value="TRANSCRIPTIONAL REGULATOR-RELATED"/>
    <property type="match status" value="1"/>
</dbReference>
<reference evidence="6 7" key="1">
    <citation type="journal article" date="2024" name="Front. Plant Sci.">
        <title>Comprehensive phenomic and genomic studies of the species, Pectobacterium cacticida and proposal for reclassification as Alcorniella cacticida comb. nov.</title>
        <authorList>
            <person name="Jonca J."/>
            <person name="Pirhonen M."/>
            <person name="Waleron M.M."/>
            <person name="Gawor J."/>
            <person name="Mrozik A."/>
            <person name="Smoktunowicz M."/>
            <person name="Waleron K."/>
            <person name="Waleron M."/>
        </authorList>
    </citation>
    <scope>NUCLEOTIDE SEQUENCE [LARGE SCALE GENOMIC DNA]</scope>
    <source>
        <strain evidence="6 7">DPMP6</strain>
    </source>
</reference>
<name>A0ABZ2GCM3_9GAMM</name>
<keyword evidence="3" id="KW-0238">DNA-binding</keyword>
<dbReference type="InterPro" id="IPR036390">
    <property type="entry name" value="WH_DNA-bd_sf"/>
</dbReference>
<dbReference type="CDD" id="cd05466">
    <property type="entry name" value="PBP2_LTTR_substrate"/>
    <property type="match status" value="1"/>
</dbReference>
<gene>
    <name evidence="6" type="ORF">QNA12_01495</name>
</gene>
<keyword evidence="7" id="KW-1185">Reference proteome</keyword>
<keyword evidence="4" id="KW-0804">Transcription</keyword>
<proteinExistence type="inferred from homology"/>
<dbReference type="InterPro" id="IPR000847">
    <property type="entry name" value="LysR_HTH_N"/>
</dbReference>
<protein>
    <submittedName>
        <fullName evidence="6">LysR family transcriptional regulator</fullName>
    </submittedName>
</protein>
<dbReference type="Pfam" id="PF03466">
    <property type="entry name" value="LysR_substrate"/>
    <property type="match status" value="1"/>
</dbReference>
<evidence type="ECO:0000259" key="5">
    <source>
        <dbReference type="PROSITE" id="PS50931"/>
    </source>
</evidence>
<dbReference type="Proteomes" id="UP001379444">
    <property type="component" value="Chromosome"/>
</dbReference>
<dbReference type="SUPFAM" id="SSF53850">
    <property type="entry name" value="Periplasmic binding protein-like II"/>
    <property type="match status" value="1"/>
</dbReference>
<dbReference type="Gene3D" id="1.10.10.10">
    <property type="entry name" value="Winged helix-like DNA-binding domain superfamily/Winged helix DNA-binding domain"/>
    <property type="match status" value="1"/>
</dbReference>
<evidence type="ECO:0000256" key="3">
    <source>
        <dbReference type="ARBA" id="ARBA00023125"/>
    </source>
</evidence>
<evidence type="ECO:0000256" key="2">
    <source>
        <dbReference type="ARBA" id="ARBA00023015"/>
    </source>
</evidence>
<dbReference type="PROSITE" id="PS50931">
    <property type="entry name" value="HTH_LYSR"/>
    <property type="match status" value="1"/>
</dbReference>
<dbReference type="EMBL" id="CP125967">
    <property type="protein sequence ID" value="WWO38734.1"/>
    <property type="molecule type" value="Genomic_DNA"/>
</dbReference>